<dbReference type="NCBIfam" id="TIGR01326">
    <property type="entry name" value="OAH_OAS_sulfhy"/>
    <property type="match status" value="1"/>
</dbReference>
<dbReference type="CDD" id="cd00614">
    <property type="entry name" value="CGS_like"/>
    <property type="match status" value="1"/>
</dbReference>
<dbReference type="FunFam" id="3.40.640.10:FF:000035">
    <property type="entry name" value="O-succinylhomoserine sulfhydrylase"/>
    <property type="match status" value="1"/>
</dbReference>
<comment type="similarity">
    <text evidence="2 6">Belongs to the trans-sulfuration enzymes family.</text>
</comment>
<dbReference type="Proteomes" id="UP000016648">
    <property type="component" value="Unassembled WGS sequence"/>
</dbReference>
<proteinExistence type="inferred from homology"/>
<accession>U2QKT3</accession>
<evidence type="ECO:0000256" key="6">
    <source>
        <dbReference type="RuleBase" id="RU362118"/>
    </source>
</evidence>
<gene>
    <name evidence="7" type="ORF">HMPREF9135_1635</name>
</gene>
<dbReference type="SUPFAM" id="SSF53383">
    <property type="entry name" value="PLP-dependent transferases"/>
    <property type="match status" value="1"/>
</dbReference>
<dbReference type="Gene3D" id="3.40.640.10">
    <property type="entry name" value="Type I PLP-dependent aspartate aminotransferase-like (Major domain)"/>
    <property type="match status" value="1"/>
</dbReference>
<dbReference type="GO" id="GO:0019346">
    <property type="term" value="P:transsulfuration"/>
    <property type="evidence" value="ECO:0007669"/>
    <property type="project" value="InterPro"/>
</dbReference>
<dbReference type="AlphaFoldDB" id="U2QKT3"/>
<dbReference type="GO" id="GO:0030170">
    <property type="term" value="F:pyridoxal phosphate binding"/>
    <property type="evidence" value="ECO:0007669"/>
    <property type="project" value="InterPro"/>
</dbReference>
<evidence type="ECO:0000313" key="8">
    <source>
        <dbReference type="Proteomes" id="UP000016648"/>
    </source>
</evidence>
<dbReference type="InterPro" id="IPR015424">
    <property type="entry name" value="PyrdxlP-dep_Trfase"/>
</dbReference>
<organism evidence="7 8">
    <name type="scientific">Segatella baroniae F0067</name>
    <dbReference type="NCBI Taxonomy" id="1115809"/>
    <lineage>
        <taxon>Bacteria</taxon>
        <taxon>Pseudomonadati</taxon>
        <taxon>Bacteroidota</taxon>
        <taxon>Bacteroidia</taxon>
        <taxon>Bacteroidales</taxon>
        <taxon>Prevotellaceae</taxon>
        <taxon>Segatella</taxon>
    </lineage>
</organism>
<dbReference type="InterPro" id="IPR015422">
    <property type="entry name" value="PyrdxlP-dep_Trfase_small"/>
</dbReference>
<dbReference type="GO" id="GO:0004124">
    <property type="term" value="F:cysteine synthase activity"/>
    <property type="evidence" value="ECO:0007669"/>
    <property type="project" value="TreeGrafter"/>
</dbReference>
<dbReference type="InterPro" id="IPR000277">
    <property type="entry name" value="Cys/Met-Metab_PyrdxlP-dep_enz"/>
</dbReference>
<dbReference type="InterPro" id="IPR015421">
    <property type="entry name" value="PyrdxlP-dep_Trfase_major"/>
</dbReference>
<evidence type="ECO:0000256" key="5">
    <source>
        <dbReference type="PIRSR" id="PIRSR001434-2"/>
    </source>
</evidence>
<dbReference type="GO" id="GO:0006535">
    <property type="term" value="P:cysteine biosynthetic process from serine"/>
    <property type="evidence" value="ECO:0007669"/>
    <property type="project" value="TreeGrafter"/>
</dbReference>
<sequence length="473" mass="52987">MHRHGCTLRRGSSLLGFPRHENNALLVWVFRPFALLLQHHIHNPIKKMKKRNLETICIHGGWKPSKGEPQQLPIYQSTTFKYETSEQMARLFDLEDAGYFYTRLANPTNDAVAKKIAALEGGVGAVLTSSGQAANFYAIFNICEAGDHFITTNTIYGGTFNLFGVTMKKLGIDCTFIDPEWSDERIEAAFRPNTKCFFGETISNPGVHVFDIERFARIAHRHGVPLVVDNTFATPINCRPFEWGCDIVTHSTTKYMDGHAAQVGGVVVDSGNFDWEAQGDKFKGLTTPDESYHGLTYTQSFGKAAYCTKLVTQLMRDLGSIPAPQNSFLLNLGLETLHLRMRQHCANAQRVAEWLERNERVAWVNYCGLPGNKYYELGQKYLPNGSCGVIAFGLKGSREEAIKWMDSLEFVSIVTHVADTRTCVLHPASHTHRQLSDEQLREAGIAPDLIRLSVGIENCDDIIADLEQAMQKL</sequence>
<keyword evidence="4 5" id="KW-0663">Pyridoxal phosphate</keyword>
<dbReference type="Pfam" id="PF01053">
    <property type="entry name" value="Cys_Met_Meta_PP"/>
    <property type="match status" value="1"/>
</dbReference>
<keyword evidence="3 7" id="KW-0808">Transferase</keyword>
<evidence type="ECO:0000256" key="2">
    <source>
        <dbReference type="ARBA" id="ARBA00009077"/>
    </source>
</evidence>
<evidence type="ECO:0000313" key="7">
    <source>
        <dbReference type="EMBL" id="ERK39422.1"/>
    </source>
</evidence>
<evidence type="ECO:0000256" key="4">
    <source>
        <dbReference type="ARBA" id="ARBA00022898"/>
    </source>
</evidence>
<evidence type="ECO:0000256" key="3">
    <source>
        <dbReference type="ARBA" id="ARBA00022679"/>
    </source>
</evidence>
<dbReference type="Gene3D" id="3.90.1150.10">
    <property type="entry name" value="Aspartate Aminotransferase, domain 1"/>
    <property type="match status" value="1"/>
</dbReference>
<dbReference type="PIRSF" id="PIRSF001434">
    <property type="entry name" value="CGS"/>
    <property type="match status" value="1"/>
</dbReference>
<comment type="cofactor">
    <cofactor evidence="1 6">
        <name>pyridoxal 5'-phosphate</name>
        <dbReference type="ChEBI" id="CHEBI:597326"/>
    </cofactor>
</comment>
<reference evidence="7 8" key="1">
    <citation type="submission" date="2013-08" db="EMBL/GenBank/DDBJ databases">
        <authorList>
            <person name="Durkin A.S."/>
            <person name="Haft D.R."/>
            <person name="McCorrison J."/>
            <person name="Torralba M."/>
            <person name="Gillis M."/>
            <person name="Haft D.H."/>
            <person name="Methe B."/>
            <person name="Sutton G."/>
            <person name="Nelson K.E."/>
        </authorList>
    </citation>
    <scope>NUCLEOTIDE SEQUENCE [LARGE SCALE GENOMIC DNA]</scope>
    <source>
        <strain evidence="7 8">F0067</strain>
    </source>
</reference>
<dbReference type="PANTHER" id="PTHR43797:SF3">
    <property type="entry name" value="O-ACETYLHOMOSERINE SULFHYDRYLASE"/>
    <property type="match status" value="1"/>
</dbReference>
<evidence type="ECO:0000256" key="1">
    <source>
        <dbReference type="ARBA" id="ARBA00001933"/>
    </source>
</evidence>
<dbReference type="PANTHER" id="PTHR43797">
    <property type="entry name" value="HOMOCYSTEINE/CYSTEINE SYNTHASE"/>
    <property type="match status" value="1"/>
</dbReference>
<comment type="caution">
    <text evidence="7">The sequence shown here is derived from an EMBL/GenBank/DDBJ whole genome shotgun (WGS) entry which is preliminary data.</text>
</comment>
<dbReference type="InterPro" id="IPR006235">
    <property type="entry name" value="OAc-hSer/O-AcSer_sulfhydrylase"/>
</dbReference>
<dbReference type="GO" id="GO:0005737">
    <property type="term" value="C:cytoplasm"/>
    <property type="evidence" value="ECO:0007669"/>
    <property type="project" value="TreeGrafter"/>
</dbReference>
<name>U2QKT3_9BACT</name>
<dbReference type="EMBL" id="AWEY01000020">
    <property type="protein sequence ID" value="ERK39422.1"/>
    <property type="molecule type" value="Genomic_DNA"/>
</dbReference>
<protein>
    <submittedName>
        <fullName evidence="7">O-acetylhomoserine aminocarboxypropyltransferase/cysteine synthase</fullName>
    </submittedName>
</protein>
<dbReference type="GO" id="GO:0071269">
    <property type="term" value="P:L-homocysteine biosynthetic process"/>
    <property type="evidence" value="ECO:0007669"/>
    <property type="project" value="TreeGrafter"/>
</dbReference>
<dbReference type="PATRIC" id="fig|1115809.3.peg.1189"/>
<keyword evidence="8" id="KW-1185">Reference proteome</keyword>
<dbReference type="GO" id="GO:0003961">
    <property type="term" value="F:O-acetylhomoserine aminocarboxypropyltransferase activity"/>
    <property type="evidence" value="ECO:0007669"/>
    <property type="project" value="TreeGrafter"/>
</dbReference>
<feature type="modified residue" description="N6-(pyridoxal phosphate)lysine" evidence="5">
    <location>
        <position position="254"/>
    </location>
</feature>